<evidence type="ECO:0000259" key="1">
    <source>
        <dbReference type="Pfam" id="PF00135"/>
    </source>
</evidence>
<dbReference type="GO" id="GO:0016787">
    <property type="term" value="F:hydrolase activity"/>
    <property type="evidence" value="ECO:0007669"/>
    <property type="project" value="UniProtKB-KW"/>
</dbReference>
<accession>A0A8H6Y0D2</accession>
<dbReference type="Pfam" id="PF00135">
    <property type="entry name" value="COesterase"/>
    <property type="match status" value="1"/>
</dbReference>
<proteinExistence type="predicted"/>
<dbReference type="Proteomes" id="UP000620124">
    <property type="component" value="Unassembled WGS sequence"/>
</dbReference>
<dbReference type="OrthoDB" id="408631at2759"/>
<sequence>MLPVGDLWFHSQRRAWMQAANKFGVKTFGYLFTDPGAPPLAPPLLDPQRTMLSVVRILQSYSFKYCESHRVNRPFTVTHTADLIYVYGLNGRFGRPASAIALGTQMIDYWVSFATSLDPNDGRGSARPVWSQYTSSNKTILELTSANMSMIPDDYRAQQIDFINYNAAIFAR</sequence>
<dbReference type="Gene3D" id="3.40.50.1820">
    <property type="entry name" value="alpha/beta hydrolase"/>
    <property type="match status" value="1"/>
</dbReference>
<organism evidence="2 3">
    <name type="scientific">Mycena venus</name>
    <dbReference type="NCBI Taxonomy" id="2733690"/>
    <lineage>
        <taxon>Eukaryota</taxon>
        <taxon>Fungi</taxon>
        <taxon>Dikarya</taxon>
        <taxon>Basidiomycota</taxon>
        <taxon>Agaricomycotina</taxon>
        <taxon>Agaricomycetes</taxon>
        <taxon>Agaricomycetidae</taxon>
        <taxon>Agaricales</taxon>
        <taxon>Marasmiineae</taxon>
        <taxon>Mycenaceae</taxon>
        <taxon>Mycena</taxon>
    </lineage>
</organism>
<feature type="domain" description="Carboxylesterase type B" evidence="1">
    <location>
        <begin position="60"/>
        <end position="162"/>
    </location>
</feature>
<evidence type="ECO:0000313" key="2">
    <source>
        <dbReference type="EMBL" id="KAF7350387.1"/>
    </source>
</evidence>
<evidence type="ECO:0000313" key="3">
    <source>
        <dbReference type="Proteomes" id="UP000620124"/>
    </source>
</evidence>
<keyword evidence="3" id="KW-1185">Reference proteome</keyword>
<reference evidence="2" key="1">
    <citation type="submission" date="2020-05" db="EMBL/GenBank/DDBJ databases">
        <title>Mycena genomes resolve the evolution of fungal bioluminescence.</title>
        <authorList>
            <person name="Tsai I.J."/>
        </authorList>
    </citation>
    <scope>NUCLEOTIDE SEQUENCE</scope>
    <source>
        <strain evidence="2">CCC161011</strain>
    </source>
</reference>
<dbReference type="AlphaFoldDB" id="A0A8H6Y0D2"/>
<dbReference type="SUPFAM" id="SSF53474">
    <property type="entry name" value="alpha/beta-Hydrolases"/>
    <property type="match status" value="1"/>
</dbReference>
<dbReference type="EMBL" id="JACAZI010000010">
    <property type="protein sequence ID" value="KAF7350387.1"/>
    <property type="molecule type" value="Genomic_DNA"/>
</dbReference>
<comment type="caution">
    <text evidence="2">The sequence shown here is derived from an EMBL/GenBank/DDBJ whole genome shotgun (WGS) entry which is preliminary data.</text>
</comment>
<dbReference type="InterPro" id="IPR029058">
    <property type="entry name" value="AB_hydrolase_fold"/>
</dbReference>
<dbReference type="InterPro" id="IPR002018">
    <property type="entry name" value="CarbesteraseB"/>
</dbReference>
<name>A0A8H6Y0D2_9AGAR</name>
<keyword evidence="2" id="KW-0378">Hydrolase</keyword>
<protein>
    <submittedName>
        <fullName evidence="2">Carboxylic ester hydrolase</fullName>
    </submittedName>
</protein>
<gene>
    <name evidence="2" type="ORF">MVEN_01343500</name>
</gene>